<dbReference type="InterPro" id="IPR036860">
    <property type="entry name" value="SH2_dom_sf"/>
</dbReference>
<dbReference type="AlphaFoldDB" id="A0A6J0U143"/>
<dbReference type="SUPFAM" id="SSF55550">
    <property type="entry name" value="SH2 domain"/>
    <property type="match status" value="1"/>
</dbReference>
<keyword evidence="5" id="KW-1185">Reference proteome</keyword>
<evidence type="ECO:0000313" key="6">
    <source>
        <dbReference type="RefSeq" id="XP_020653015.2"/>
    </source>
</evidence>
<dbReference type="InterPro" id="IPR000980">
    <property type="entry name" value="SH2"/>
</dbReference>
<feature type="region of interest" description="Disordered" evidence="3">
    <location>
        <begin position="298"/>
        <end position="333"/>
    </location>
</feature>
<evidence type="ECO:0000313" key="5">
    <source>
        <dbReference type="Proteomes" id="UP001652642"/>
    </source>
</evidence>
<proteinExistence type="predicted"/>
<dbReference type="InParanoid" id="A0A6J0U143"/>
<organism evidence="5 6">
    <name type="scientific">Pogona vitticeps</name>
    <name type="common">central bearded dragon</name>
    <dbReference type="NCBI Taxonomy" id="103695"/>
    <lineage>
        <taxon>Eukaryota</taxon>
        <taxon>Metazoa</taxon>
        <taxon>Chordata</taxon>
        <taxon>Craniata</taxon>
        <taxon>Vertebrata</taxon>
        <taxon>Euteleostomi</taxon>
        <taxon>Lepidosauria</taxon>
        <taxon>Squamata</taxon>
        <taxon>Bifurcata</taxon>
        <taxon>Unidentata</taxon>
        <taxon>Episquamata</taxon>
        <taxon>Toxicofera</taxon>
        <taxon>Iguania</taxon>
        <taxon>Acrodonta</taxon>
        <taxon>Agamidae</taxon>
        <taxon>Amphibolurinae</taxon>
        <taxon>Pogona</taxon>
    </lineage>
</organism>
<sequence length="451" mass="49102">MAAKWFKEFPANLKTASERAKPGGGVNLGKLSGASRKPAAPSDAGTASVPGKNRKNSATDLGGPRTLGKDGGGGGRLSRDNFQGLLQAATGKMRKNSRVDGPPTEEPARGVPKSNPSGGTYINRLIKVDAHEKNGKNYAGTLPNPSPAPEPEKAVKQETVIILEDYADPYDAKQTKGQREAERLGENDGYMEPYDAQQMITEIRRRGSKDPLVKAVLLLDEPAEAKGDSGAKRPSAKPPQLYDTPYEPTEAGPKPEARLPVNDERPPAEYEQPWEWKKDQIVKALSVQFDGSERPLAAAKEETAAPPRQQHCRQRSWPSRMVKPQSVAGEPGMDGDPVDPALALEKQPWFHGTITRAEAESRLQPCKEAGFLVRTSETGTSKYSITLKTSQGCVHIIVAQTKDHRYTLDQTGGLFNSVPEVVRYYSTEKLPFKGAEHMTLRYPVLVPGKAH</sequence>
<dbReference type="KEGG" id="pvt:110081001"/>
<feature type="domain" description="SH2" evidence="4">
    <location>
        <begin position="349"/>
        <end position="444"/>
    </location>
</feature>
<dbReference type="Gene3D" id="3.30.505.10">
    <property type="entry name" value="SH2 domain"/>
    <property type="match status" value="1"/>
</dbReference>
<evidence type="ECO:0000256" key="2">
    <source>
        <dbReference type="PROSITE-ProRule" id="PRU00191"/>
    </source>
</evidence>
<dbReference type="CTD" id="126669"/>
<dbReference type="RefSeq" id="XP_020653015.2">
    <property type="nucleotide sequence ID" value="XM_020797356.2"/>
</dbReference>
<gene>
    <name evidence="6" type="primary">SHE</name>
</gene>
<dbReference type="Pfam" id="PF00017">
    <property type="entry name" value="SH2"/>
    <property type="match status" value="1"/>
</dbReference>
<evidence type="ECO:0000256" key="1">
    <source>
        <dbReference type="ARBA" id="ARBA00022999"/>
    </source>
</evidence>
<dbReference type="PROSITE" id="PS50001">
    <property type="entry name" value="SH2"/>
    <property type="match status" value="1"/>
</dbReference>
<feature type="compositionally biased region" description="Basic and acidic residues" evidence="3">
    <location>
        <begin position="253"/>
        <end position="273"/>
    </location>
</feature>
<evidence type="ECO:0000259" key="4">
    <source>
        <dbReference type="PROSITE" id="PS50001"/>
    </source>
</evidence>
<dbReference type="PANTHER" id="PTHR15127">
    <property type="entry name" value="HEAVYWEIGHT, ISOFORM A"/>
    <property type="match status" value="1"/>
</dbReference>
<accession>A0A6J0U143</accession>
<dbReference type="GO" id="GO:0001784">
    <property type="term" value="F:phosphotyrosine residue binding"/>
    <property type="evidence" value="ECO:0007669"/>
    <property type="project" value="TreeGrafter"/>
</dbReference>
<dbReference type="PANTHER" id="PTHR15127:SF29">
    <property type="entry name" value="SH2 DOMAIN-CONTAINING ADAPTER PROTEIN E"/>
    <property type="match status" value="1"/>
</dbReference>
<dbReference type="SMART" id="SM00252">
    <property type="entry name" value="SH2"/>
    <property type="match status" value="1"/>
</dbReference>
<feature type="region of interest" description="Disordered" evidence="3">
    <location>
        <begin position="171"/>
        <end position="193"/>
    </location>
</feature>
<dbReference type="InterPro" id="IPR051846">
    <property type="entry name" value="SH2_domain_adapters"/>
</dbReference>
<keyword evidence="1 2" id="KW-0727">SH2 domain</keyword>
<feature type="region of interest" description="Disordered" evidence="3">
    <location>
        <begin position="1"/>
        <end position="121"/>
    </location>
</feature>
<feature type="region of interest" description="Disordered" evidence="3">
    <location>
        <begin position="222"/>
        <end position="273"/>
    </location>
</feature>
<evidence type="ECO:0000256" key="3">
    <source>
        <dbReference type="SAM" id="MobiDB-lite"/>
    </source>
</evidence>
<dbReference type="GeneID" id="110081001"/>
<dbReference type="PRINTS" id="PR00401">
    <property type="entry name" value="SH2DOMAIN"/>
</dbReference>
<dbReference type="Proteomes" id="UP001652642">
    <property type="component" value="Chromosome 15"/>
</dbReference>
<feature type="compositionally biased region" description="Basic and acidic residues" evidence="3">
    <location>
        <begin position="171"/>
        <end position="186"/>
    </location>
</feature>
<feature type="region of interest" description="Disordered" evidence="3">
    <location>
        <begin position="135"/>
        <end position="154"/>
    </location>
</feature>
<reference evidence="6" key="1">
    <citation type="submission" date="2025-08" db="UniProtKB">
        <authorList>
            <consortium name="RefSeq"/>
        </authorList>
    </citation>
    <scope>IDENTIFICATION</scope>
</reference>
<name>A0A6J0U143_9SAUR</name>
<dbReference type="OrthoDB" id="5914531at2759"/>
<protein>
    <submittedName>
        <fullName evidence="6">SH2 domain-containing adapter protein E</fullName>
    </submittedName>
</protein>